<dbReference type="PROSITE" id="PS51352">
    <property type="entry name" value="THIOREDOXIN_2"/>
    <property type="match status" value="1"/>
</dbReference>
<evidence type="ECO:0000256" key="3">
    <source>
        <dbReference type="ARBA" id="ARBA00013017"/>
    </source>
</evidence>
<dbReference type="STRING" id="860235.AOZ06_03755"/>
<evidence type="ECO:0000256" key="11">
    <source>
        <dbReference type="ARBA" id="ARBA00041373"/>
    </source>
</evidence>
<organism evidence="15 16">
    <name type="scientific">Kibdelosporangium phytohabitans</name>
    <dbReference type="NCBI Taxonomy" id="860235"/>
    <lineage>
        <taxon>Bacteria</taxon>
        <taxon>Bacillati</taxon>
        <taxon>Actinomycetota</taxon>
        <taxon>Actinomycetes</taxon>
        <taxon>Pseudonocardiales</taxon>
        <taxon>Pseudonocardiaceae</taxon>
        <taxon>Kibdelosporangium</taxon>
    </lineage>
</organism>
<comment type="function">
    <text evidence="1">Thiol-specific peroxidase that catalyzes the reduction of hydrogen peroxide and organic hydroperoxides to water and alcohols, respectively. Plays a role in cell protection against oxidative stress by detoxifying peroxides and as sensor of hydrogen peroxide-mediated signaling events.</text>
</comment>
<keyword evidence="7" id="KW-1015">Disulfide bond</keyword>
<evidence type="ECO:0000256" key="9">
    <source>
        <dbReference type="ARBA" id="ARBA00032824"/>
    </source>
</evidence>
<feature type="domain" description="Thioredoxin" evidence="14">
    <location>
        <begin position="3"/>
        <end position="154"/>
    </location>
</feature>
<keyword evidence="5" id="KW-0049">Antioxidant</keyword>
<dbReference type="GO" id="GO:0045454">
    <property type="term" value="P:cell redox homeostasis"/>
    <property type="evidence" value="ECO:0007669"/>
    <property type="project" value="TreeGrafter"/>
</dbReference>
<evidence type="ECO:0000313" key="15">
    <source>
        <dbReference type="EMBL" id="ALG06154.1"/>
    </source>
</evidence>
<dbReference type="PIRSF" id="PIRSF000239">
    <property type="entry name" value="AHPC"/>
    <property type="match status" value="1"/>
</dbReference>
<comment type="subunit">
    <text evidence="2">Monomer.</text>
</comment>
<reference evidence="15 16" key="1">
    <citation type="submission" date="2015-07" db="EMBL/GenBank/DDBJ databases">
        <title>Genome sequencing of Kibdelosporangium phytohabitans.</title>
        <authorList>
            <person name="Qin S."/>
            <person name="Xing K."/>
        </authorList>
    </citation>
    <scope>NUCLEOTIDE SEQUENCE [LARGE SCALE GENOMIC DNA]</scope>
    <source>
        <strain evidence="15 16">KLBMP1111</strain>
    </source>
</reference>
<protein>
    <recommendedName>
        <fullName evidence="3">thioredoxin-dependent peroxiredoxin</fullName>
        <ecNumber evidence="3">1.11.1.24</ecNumber>
    </recommendedName>
    <alternativeName>
        <fullName evidence="11">Bacterioferritin comigratory protein</fullName>
    </alternativeName>
    <alternativeName>
        <fullName evidence="9">Thioredoxin peroxidase</fullName>
    </alternativeName>
</protein>
<keyword evidence="4" id="KW-0575">Peroxidase</keyword>
<comment type="catalytic activity">
    <reaction evidence="12">
        <text>a hydroperoxide + [thioredoxin]-dithiol = an alcohol + [thioredoxin]-disulfide + H2O</text>
        <dbReference type="Rhea" id="RHEA:62620"/>
        <dbReference type="Rhea" id="RHEA-COMP:10698"/>
        <dbReference type="Rhea" id="RHEA-COMP:10700"/>
        <dbReference type="ChEBI" id="CHEBI:15377"/>
        <dbReference type="ChEBI" id="CHEBI:29950"/>
        <dbReference type="ChEBI" id="CHEBI:30879"/>
        <dbReference type="ChEBI" id="CHEBI:35924"/>
        <dbReference type="ChEBI" id="CHEBI:50058"/>
        <dbReference type="EC" id="1.11.1.24"/>
    </reaction>
</comment>
<dbReference type="InterPro" id="IPR013766">
    <property type="entry name" value="Thioredoxin_domain"/>
</dbReference>
<dbReference type="Pfam" id="PF00578">
    <property type="entry name" value="AhpC-TSA"/>
    <property type="match status" value="1"/>
</dbReference>
<dbReference type="AlphaFoldDB" id="A0A0N9HJE1"/>
<dbReference type="CDD" id="cd03017">
    <property type="entry name" value="PRX_BCP"/>
    <property type="match status" value="1"/>
</dbReference>
<dbReference type="GO" id="GO:0005737">
    <property type="term" value="C:cytoplasm"/>
    <property type="evidence" value="ECO:0007669"/>
    <property type="project" value="TreeGrafter"/>
</dbReference>
<evidence type="ECO:0000256" key="6">
    <source>
        <dbReference type="ARBA" id="ARBA00023002"/>
    </source>
</evidence>
<keyword evidence="8" id="KW-0676">Redox-active center</keyword>
<dbReference type="Gene3D" id="3.40.30.10">
    <property type="entry name" value="Glutaredoxin"/>
    <property type="match status" value="1"/>
</dbReference>
<name>A0A0N9HJE1_9PSEU</name>
<evidence type="ECO:0000256" key="4">
    <source>
        <dbReference type="ARBA" id="ARBA00022559"/>
    </source>
</evidence>
<dbReference type="FunFam" id="3.40.30.10:FF:000267">
    <property type="entry name" value="Peroxidoxin bcpB"/>
    <property type="match status" value="1"/>
</dbReference>
<gene>
    <name evidence="15" type="ORF">AOZ06_03755</name>
</gene>
<dbReference type="InterPro" id="IPR000866">
    <property type="entry name" value="AhpC/TSA"/>
</dbReference>
<keyword evidence="6" id="KW-0560">Oxidoreductase</keyword>
<dbReference type="Proteomes" id="UP000063699">
    <property type="component" value="Chromosome"/>
</dbReference>
<dbReference type="OrthoDB" id="9812811at2"/>
<evidence type="ECO:0000259" key="14">
    <source>
        <dbReference type="PROSITE" id="PS51352"/>
    </source>
</evidence>
<evidence type="ECO:0000256" key="1">
    <source>
        <dbReference type="ARBA" id="ARBA00003330"/>
    </source>
</evidence>
<evidence type="ECO:0000256" key="5">
    <source>
        <dbReference type="ARBA" id="ARBA00022862"/>
    </source>
</evidence>
<evidence type="ECO:0000256" key="7">
    <source>
        <dbReference type="ARBA" id="ARBA00023157"/>
    </source>
</evidence>
<dbReference type="InterPro" id="IPR036249">
    <property type="entry name" value="Thioredoxin-like_sf"/>
</dbReference>
<evidence type="ECO:0000256" key="8">
    <source>
        <dbReference type="ARBA" id="ARBA00023284"/>
    </source>
</evidence>
<evidence type="ECO:0000256" key="10">
    <source>
        <dbReference type="ARBA" id="ARBA00038489"/>
    </source>
</evidence>
<dbReference type="SUPFAM" id="SSF52833">
    <property type="entry name" value="Thioredoxin-like"/>
    <property type="match status" value="1"/>
</dbReference>
<evidence type="ECO:0000256" key="12">
    <source>
        <dbReference type="ARBA" id="ARBA00049091"/>
    </source>
</evidence>
<evidence type="ECO:0000313" key="16">
    <source>
        <dbReference type="Proteomes" id="UP000063699"/>
    </source>
</evidence>
<dbReference type="InterPro" id="IPR024706">
    <property type="entry name" value="Peroxiredoxin_AhpC-typ"/>
</dbReference>
<feature type="active site" description="Cysteine sulfenic acid (-SOH) intermediate; for peroxidase activity" evidence="13">
    <location>
        <position position="46"/>
    </location>
</feature>
<evidence type="ECO:0000256" key="2">
    <source>
        <dbReference type="ARBA" id="ARBA00011245"/>
    </source>
</evidence>
<sequence>MSATVGDLVEDFELPDSTGTPRRLTEFLEKGPVVLFFYPAAMTKGCTIESCHFRDLAAEFAQHNAQRVGISADSPDKQRQFSDLHSFDYPLLSDVDGVVAGQLGVRRKLGIGPLKTRRMTFVIGTDRKILAVIRSELDMNGHADRALETLAAQN</sequence>
<dbReference type="GO" id="GO:0034599">
    <property type="term" value="P:cellular response to oxidative stress"/>
    <property type="evidence" value="ECO:0007669"/>
    <property type="project" value="TreeGrafter"/>
</dbReference>
<dbReference type="InterPro" id="IPR050924">
    <property type="entry name" value="Peroxiredoxin_BCP/PrxQ"/>
</dbReference>
<evidence type="ECO:0000256" key="13">
    <source>
        <dbReference type="PIRSR" id="PIRSR000239-1"/>
    </source>
</evidence>
<dbReference type="EMBL" id="CP012752">
    <property type="protein sequence ID" value="ALG06154.1"/>
    <property type="molecule type" value="Genomic_DNA"/>
</dbReference>
<dbReference type="KEGG" id="kphy:AOZ06_03755"/>
<dbReference type="RefSeq" id="WP_054288130.1">
    <property type="nucleotide sequence ID" value="NZ_CP012752.1"/>
</dbReference>
<keyword evidence="16" id="KW-1185">Reference proteome</keyword>
<comment type="similarity">
    <text evidence="10">Belongs to the peroxiredoxin family. BCP/PrxQ subfamily.</text>
</comment>
<proteinExistence type="inferred from homology"/>
<accession>A0A0N9HJE1</accession>
<dbReference type="GO" id="GO:0008379">
    <property type="term" value="F:thioredoxin peroxidase activity"/>
    <property type="evidence" value="ECO:0007669"/>
    <property type="project" value="TreeGrafter"/>
</dbReference>
<dbReference type="PANTHER" id="PTHR42801:SF8">
    <property type="entry name" value="PEROXIREDOXIN RV1608C-RELATED"/>
    <property type="match status" value="1"/>
</dbReference>
<dbReference type="EC" id="1.11.1.24" evidence="3"/>
<dbReference type="PANTHER" id="PTHR42801">
    <property type="entry name" value="THIOREDOXIN-DEPENDENT PEROXIDE REDUCTASE"/>
    <property type="match status" value="1"/>
</dbReference>